<dbReference type="SUPFAM" id="SSF54909">
    <property type="entry name" value="Dimeric alpha+beta barrel"/>
    <property type="match status" value="2"/>
</dbReference>
<keyword evidence="2" id="KW-0503">Monooxygenase</keyword>
<protein>
    <submittedName>
        <fullName evidence="2">Antibiotic biosynthesis monooxygenase</fullName>
    </submittedName>
</protein>
<feature type="domain" description="ABM" evidence="1">
    <location>
        <begin position="6"/>
        <end position="65"/>
    </location>
</feature>
<proteinExistence type="predicted"/>
<evidence type="ECO:0000259" key="1">
    <source>
        <dbReference type="Pfam" id="PF03992"/>
    </source>
</evidence>
<gene>
    <name evidence="2" type="ORF">SAMN05660209_00730</name>
</gene>
<sequence>MYARSTTIRGMPAAIDDGIAYLRDEAMPAIQQMDGCIGMSMLVERDTGRCIATSAWRDEEAMRASAERIRPMRERLVQTFGGEPEVQEWEIAVLHREHPLGDGGSARVTWSRLDPAQMDRLADGFRMVLLPRFEDMPGFCSASLMMDRESGRAVGTVSFESRDAMERAREQMRSIRGEFARSMEAEILEVAEMDVAMAHLRVPETV</sequence>
<reference evidence="3" key="1">
    <citation type="submission" date="2016-10" db="EMBL/GenBank/DDBJ databases">
        <authorList>
            <person name="Varghese N."/>
            <person name="Submissions S."/>
        </authorList>
    </citation>
    <scope>NUCLEOTIDE SEQUENCE [LARGE SCALE GENOMIC DNA]</scope>
    <source>
        <strain evidence="3">DSM 45422</strain>
    </source>
</reference>
<dbReference type="EMBL" id="FNOT01000002">
    <property type="protein sequence ID" value="SDX57067.1"/>
    <property type="molecule type" value="Genomic_DNA"/>
</dbReference>
<dbReference type="InterPro" id="IPR007138">
    <property type="entry name" value="ABM_dom"/>
</dbReference>
<dbReference type="Pfam" id="PF03992">
    <property type="entry name" value="ABM"/>
    <property type="match status" value="1"/>
</dbReference>
<evidence type="ECO:0000313" key="2">
    <source>
        <dbReference type="EMBL" id="SDX57067.1"/>
    </source>
</evidence>
<name>A0A1H3CSE5_9ACTN</name>
<keyword evidence="2" id="KW-0560">Oxidoreductase</keyword>
<dbReference type="Gene3D" id="3.30.70.100">
    <property type="match status" value="2"/>
</dbReference>
<dbReference type="Proteomes" id="UP000198921">
    <property type="component" value="Unassembled WGS sequence"/>
</dbReference>
<evidence type="ECO:0000313" key="3">
    <source>
        <dbReference type="Proteomes" id="UP000198921"/>
    </source>
</evidence>
<dbReference type="OrthoDB" id="5182530at2"/>
<accession>A0A1H3CSE5</accession>
<organism evidence="2 3">
    <name type="scientific">Geodermatophilus africanus</name>
    <dbReference type="NCBI Taxonomy" id="1137993"/>
    <lineage>
        <taxon>Bacteria</taxon>
        <taxon>Bacillati</taxon>
        <taxon>Actinomycetota</taxon>
        <taxon>Actinomycetes</taxon>
        <taxon>Geodermatophilales</taxon>
        <taxon>Geodermatophilaceae</taxon>
        <taxon>Geodermatophilus</taxon>
    </lineage>
</organism>
<dbReference type="AlphaFoldDB" id="A0A1H3CSE5"/>
<keyword evidence="3" id="KW-1185">Reference proteome</keyword>
<dbReference type="STRING" id="1137993.SAMN05660209_00730"/>
<dbReference type="InterPro" id="IPR011008">
    <property type="entry name" value="Dimeric_a/b-barrel"/>
</dbReference>
<dbReference type="GO" id="GO:0004497">
    <property type="term" value="F:monooxygenase activity"/>
    <property type="evidence" value="ECO:0007669"/>
    <property type="project" value="UniProtKB-KW"/>
</dbReference>